<gene>
    <name evidence="1" type="ORF">OHA22_16780</name>
</gene>
<reference evidence="1" key="1">
    <citation type="submission" date="2022-10" db="EMBL/GenBank/DDBJ databases">
        <title>The complete genomes of actinobacterial strains from the NBC collection.</title>
        <authorList>
            <person name="Joergensen T.S."/>
            <person name="Alvarez Arevalo M."/>
            <person name="Sterndorff E.B."/>
            <person name="Faurdal D."/>
            <person name="Vuksanovic O."/>
            <person name="Mourched A.-S."/>
            <person name="Charusanti P."/>
            <person name="Shaw S."/>
            <person name="Blin K."/>
            <person name="Weber T."/>
        </authorList>
    </citation>
    <scope>NUCLEOTIDE SEQUENCE</scope>
    <source>
        <strain evidence="1">NBC_00093</strain>
    </source>
</reference>
<name>A0AAU1ZXB5_9ACTN</name>
<evidence type="ECO:0000313" key="1">
    <source>
        <dbReference type="EMBL" id="WTT17068.1"/>
    </source>
</evidence>
<dbReference type="EMBL" id="CP108222">
    <property type="protein sequence ID" value="WTT17068.1"/>
    <property type="molecule type" value="Genomic_DNA"/>
</dbReference>
<sequence length="49" mass="4828">MSCMAGAGADVRGRVVAMSVGGGSVSVGGGSVSRVYGDDDTLWPKRGLV</sequence>
<organism evidence="1">
    <name type="scientific">Streptomyces sp. NBC_00093</name>
    <dbReference type="NCBI Taxonomy" id="2975649"/>
    <lineage>
        <taxon>Bacteria</taxon>
        <taxon>Bacillati</taxon>
        <taxon>Actinomycetota</taxon>
        <taxon>Actinomycetes</taxon>
        <taxon>Kitasatosporales</taxon>
        <taxon>Streptomycetaceae</taxon>
        <taxon>Streptomyces</taxon>
    </lineage>
</organism>
<accession>A0AAU1ZXB5</accession>
<dbReference type="AlphaFoldDB" id="A0AAU1ZXB5"/>
<protein>
    <submittedName>
        <fullName evidence="1">Uncharacterized protein</fullName>
    </submittedName>
</protein>
<proteinExistence type="predicted"/>